<comment type="caution">
    <text evidence="1">The sequence shown here is derived from an EMBL/GenBank/DDBJ whole genome shotgun (WGS) entry which is preliminary data.</text>
</comment>
<reference evidence="1" key="1">
    <citation type="submission" date="2020-03" db="EMBL/GenBank/DDBJ databases">
        <authorList>
            <person name="Weist P."/>
        </authorList>
    </citation>
    <scope>NUCLEOTIDE SEQUENCE</scope>
</reference>
<protein>
    <submittedName>
        <fullName evidence="1">Uncharacterized protein</fullName>
    </submittedName>
</protein>
<dbReference type="AlphaFoldDB" id="A0A9N7UWB7"/>
<evidence type="ECO:0000313" key="2">
    <source>
        <dbReference type="Proteomes" id="UP001153269"/>
    </source>
</evidence>
<organism evidence="1 2">
    <name type="scientific">Pleuronectes platessa</name>
    <name type="common">European plaice</name>
    <dbReference type="NCBI Taxonomy" id="8262"/>
    <lineage>
        <taxon>Eukaryota</taxon>
        <taxon>Metazoa</taxon>
        <taxon>Chordata</taxon>
        <taxon>Craniata</taxon>
        <taxon>Vertebrata</taxon>
        <taxon>Euteleostomi</taxon>
        <taxon>Actinopterygii</taxon>
        <taxon>Neopterygii</taxon>
        <taxon>Teleostei</taxon>
        <taxon>Neoteleostei</taxon>
        <taxon>Acanthomorphata</taxon>
        <taxon>Carangaria</taxon>
        <taxon>Pleuronectiformes</taxon>
        <taxon>Pleuronectoidei</taxon>
        <taxon>Pleuronectidae</taxon>
        <taxon>Pleuronectes</taxon>
    </lineage>
</organism>
<dbReference type="EMBL" id="CADEAL010002480">
    <property type="protein sequence ID" value="CAB1440642.1"/>
    <property type="molecule type" value="Genomic_DNA"/>
</dbReference>
<gene>
    <name evidence="1" type="ORF">PLEPLA_LOCUS28408</name>
</gene>
<dbReference type="Proteomes" id="UP001153269">
    <property type="component" value="Unassembled WGS sequence"/>
</dbReference>
<sequence length="186" mass="20563">MASLLNNGLKPRLLARLSVLTASDPPAICRVGCPALRALCAGNLQELYHWNWEKETHFKVATGPASLTHALFVNETGLWEMIRLLLDDERPLREKLRTAANSEGICPLTQYRHCGARRETQRPQRSPANSSMEKVPLSLCGQLFKEEAPVARAPCSSRSLRKVLLDDAWTGVSSFSGNAGRVGRSR</sequence>
<name>A0A9N7UWB7_PLEPL</name>
<proteinExistence type="predicted"/>
<keyword evidence="2" id="KW-1185">Reference proteome</keyword>
<evidence type="ECO:0000313" key="1">
    <source>
        <dbReference type="EMBL" id="CAB1440642.1"/>
    </source>
</evidence>
<accession>A0A9N7UWB7</accession>